<dbReference type="EMBL" id="HBUE01077789">
    <property type="protein sequence ID" value="CAG6476016.1"/>
    <property type="molecule type" value="Transcribed_RNA"/>
</dbReference>
<evidence type="ECO:0000313" key="1">
    <source>
        <dbReference type="EMBL" id="CAG6476016.1"/>
    </source>
</evidence>
<organism evidence="1">
    <name type="scientific">Culex pipiens</name>
    <name type="common">House mosquito</name>
    <dbReference type="NCBI Taxonomy" id="7175"/>
    <lineage>
        <taxon>Eukaryota</taxon>
        <taxon>Metazoa</taxon>
        <taxon>Ecdysozoa</taxon>
        <taxon>Arthropoda</taxon>
        <taxon>Hexapoda</taxon>
        <taxon>Insecta</taxon>
        <taxon>Pterygota</taxon>
        <taxon>Neoptera</taxon>
        <taxon>Endopterygota</taxon>
        <taxon>Diptera</taxon>
        <taxon>Nematocera</taxon>
        <taxon>Culicoidea</taxon>
        <taxon>Culicidae</taxon>
        <taxon>Culicinae</taxon>
        <taxon>Culicini</taxon>
        <taxon>Culex</taxon>
        <taxon>Culex</taxon>
    </lineage>
</organism>
<dbReference type="AlphaFoldDB" id="A0A8D8BQM2"/>
<protein>
    <submittedName>
        <fullName evidence="1">(northern house mosquito) hypothetical protein</fullName>
    </submittedName>
</protein>
<name>A0A8D8BQM2_CULPI</name>
<reference evidence="1" key="1">
    <citation type="submission" date="2021-05" db="EMBL/GenBank/DDBJ databases">
        <authorList>
            <person name="Alioto T."/>
            <person name="Alioto T."/>
            <person name="Gomez Garrido J."/>
        </authorList>
    </citation>
    <scope>NUCLEOTIDE SEQUENCE</scope>
</reference>
<sequence length="183" mass="19112">MGPRAHPKPASASALRAGKESGVTGRVIRIATARTVRKVATARTAESAIRSTVSVRVRPGGVGKSANKSANLAGLDRTVRRAVIATWRTRWPVTLRPGSASARLTGAVSAAKVAARWDCTGRVVPRFARVTTIRPAIQSLASASARGAGPEQIVTSLVRMDSLAMAARSVARGRCTAIPRVIT</sequence>
<proteinExistence type="predicted"/>
<accession>A0A8D8BQM2</accession>